<protein>
    <submittedName>
        <fullName evidence="1">Uncharacterized protein</fullName>
    </submittedName>
</protein>
<gene>
    <name evidence="1" type="ORF">Csa_6G401540</name>
</gene>
<dbReference type="Proteomes" id="UP000029981">
    <property type="component" value="Chromosome 6"/>
</dbReference>
<reference evidence="1 2" key="2">
    <citation type="journal article" date="2009" name="PLoS ONE">
        <title>An integrated genetic and cytogenetic map of the cucumber genome.</title>
        <authorList>
            <person name="Ren Y."/>
            <person name="Zhang Z."/>
            <person name="Liu J."/>
            <person name="Staub J.E."/>
            <person name="Han Y."/>
            <person name="Cheng Z."/>
            <person name="Li X."/>
            <person name="Lu J."/>
            <person name="Miao H."/>
            <person name="Kang H."/>
            <person name="Xie B."/>
            <person name="Gu X."/>
            <person name="Wang X."/>
            <person name="Du Y."/>
            <person name="Jin W."/>
            <person name="Huang S."/>
        </authorList>
    </citation>
    <scope>NUCLEOTIDE SEQUENCE [LARGE SCALE GENOMIC DNA]</scope>
    <source>
        <strain evidence="2">cv. 9930</strain>
    </source>
</reference>
<reference evidence="1 2" key="3">
    <citation type="journal article" date="2010" name="BMC Genomics">
        <title>Transcriptome sequencing and comparative analysis of cucumber flowers with different sex types.</title>
        <authorList>
            <person name="Guo S."/>
            <person name="Zheng Y."/>
            <person name="Joung J.G."/>
            <person name="Liu S."/>
            <person name="Zhang Z."/>
            <person name="Crasta O.R."/>
            <person name="Sobral B.W."/>
            <person name="Xu Y."/>
            <person name="Huang S."/>
            <person name="Fei Z."/>
        </authorList>
    </citation>
    <scope>NUCLEOTIDE SEQUENCE [LARGE SCALE GENOMIC DNA]</scope>
    <source>
        <strain evidence="2">cv. 9930</strain>
    </source>
</reference>
<evidence type="ECO:0000313" key="2">
    <source>
        <dbReference type="Proteomes" id="UP000029981"/>
    </source>
</evidence>
<reference evidence="1 2" key="4">
    <citation type="journal article" date="2011" name="BMC Genomics">
        <title>RNA-Seq improves annotation of protein-coding genes in the cucumber genome.</title>
        <authorList>
            <person name="Li Z."/>
            <person name="Zhang Z."/>
            <person name="Yan P."/>
            <person name="Huang S."/>
            <person name="Fei Z."/>
            <person name="Lin K."/>
        </authorList>
    </citation>
    <scope>NUCLEOTIDE SEQUENCE [LARGE SCALE GENOMIC DNA]</scope>
    <source>
        <strain evidence="2">cv. 9930</strain>
    </source>
</reference>
<accession>A0A0A0KG00</accession>
<organism evidence="1 2">
    <name type="scientific">Cucumis sativus</name>
    <name type="common">Cucumber</name>
    <dbReference type="NCBI Taxonomy" id="3659"/>
    <lineage>
        <taxon>Eukaryota</taxon>
        <taxon>Viridiplantae</taxon>
        <taxon>Streptophyta</taxon>
        <taxon>Embryophyta</taxon>
        <taxon>Tracheophyta</taxon>
        <taxon>Spermatophyta</taxon>
        <taxon>Magnoliopsida</taxon>
        <taxon>eudicotyledons</taxon>
        <taxon>Gunneridae</taxon>
        <taxon>Pentapetalae</taxon>
        <taxon>rosids</taxon>
        <taxon>fabids</taxon>
        <taxon>Cucurbitales</taxon>
        <taxon>Cucurbitaceae</taxon>
        <taxon>Benincaseae</taxon>
        <taxon>Cucumis</taxon>
    </lineage>
</organism>
<evidence type="ECO:0000313" key="1">
    <source>
        <dbReference type="EMBL" id="KGN47784.1"/>
    </source>
</evidence>
<reference evidence="1 2" key="1">
    <citation type="journal article" date="2009" name="Nat. Genet.">
        <title>The genome of the cucumber, Cucumis sativus L.</title>
        <authorList>
            <person name="Huang S."/>
            <person name="Li R."/>
            <person name="Zhang Z."/>
            <person name="Li L."/>
            <person name="Gu X."/>
            <person name="Fan W."/>
            <person name="Lucas W.J."/>
            <person name="Wang X."/>
            <person name="Xie B."/>
            <person name="Ni P."/>
            <person name="Ren Y."/>
            <person name="Zhu H."/>
            <person name="Li J."/>
            <person name="Lin K."/>
            <person name="Jin W."/>
            <person name="Fei Z."/>
            <person name="Li G."/>
            <person name="Staub J."/>
            <person name="Kilian A."/>
            <person name="van der Vossen E.A."/>
            <person name="Wu Y."/>
            <person name="Guo J."/>
            <person name="He J."/>
            <person name="Jia Z."/>
            <person name="Ren Y."/>
            <person name="Tian G."/>
            <person name="Lu Y."/>
            <person name="Ruan J."/>
            <person name="Qian W."/>
            <person name="Wang M."/>
            <person name="Huang Q."/>
            <person name="Li B."/>
            <person name="Xuan Z."/>
            <person name="Cao J."/>
            <person name="Asan"/>
            <person name="Wu Z."/>
            <person name="Zhang J."/>
            <person name="Cai Q."/>
            <person name="Bai Y."/>
            <person name="Zhao B."/>
            <person name="Han Y."/>
            <person name="Li Y."/>
            <person name="Li X."/>
            <person name="Wang S."/>
            <person name="Shi Q."/>
            <person name="Liu S."/>
            <person name="Cho W.K."/>
            <person name="Kim J.Y."/>
            <person name="Xu Y."/>
            <person name="Heller-Uszynska K."/>
            <person name="Miao H."/>
            <person name="Cheng Z."/>
            <person name="Zhang S."/>
            <person name="Wu J."/>
            <person name="Yang Y."/>
            <person name="Kang H."/>
            <person name="Li M."/>
            <person name="Liang H."/>
            <person name="Ren X."/>
            <person name="Shi Z."/>
            <person name="Wen M."/>
            <person name="Jian M."/>
            <person name="Yang H."/>
            <person name="Zhang G."/>
            <person name="Yang Z."/>
            <person name="Chen R."/>
            <person name="Liu S."/>
            <person name="Li J."/>
            <person name="Ma L."/>
            <person name="Liu H."/>
            <person name="Zhou Y."/>
            <person name="Zhao J."/>
            <person name="Fang X."/>
            <person name="Li G."/>
            <person name="Fang L."/>
            <person name="Li Y."/>
            <person name="Liu D."/>
            <person name="Zheng H."/>
            <person name="Zhang Y."/>
            <person name="Qin N."/>
            <person name="Li Z."/>
            <person name="Yang G."/>
            <person name="Yang S."/>
            <person name="Bolund L."/>
            <person name="Kristiansen K."/>
            <person name="Zheng H."/>
            <person name="Li S."/>
            <person name="Zhang X."/>
            <person name="Yang H."/>
            <person name="Wang J."/>
            <person name="Sun R."/>
            <person name="Zhang B."/>
            <person name="Jiang S."/>
            <person name="Wang J."/>
            <person name="Du Y."/>
            <person name="Li S."/>
        </authorList>
    </citation>
    <scope>NUCLEOTIDE SEQUENCE [LARGE SCALE GENOMIC DNA]</scope>
    <source>
        <strain evidence="2">cv. 9930</strain>
    </source>
</reference>
<sequence length="73" mass="8134">MAKKTGSGIIIIMEKDLCESMHDHHARSLALTAFKNGAFASVDNGVMHSKWAQNRLYNVYGDQELKIKQSQGI</sequence>
<dbReference type="AlphaFoldDB" id="A0A0A0KG00"/>
<dbReference type="EMBL" id="CM002927">
    <property type="protein sequence ID" value="KGN47784.1"/>
    <property type="molecule type" value="Genomic_DNA"/>
</dbReference>
<dbReference type="Gramene" id="KGN47784">
    <property type="protein sequence ID" value="KGN47784"/>
    <property type="gene ID" value="Csa_6G401540"/>
</dbReference>
<name>A0A0A0KG00_CUCSA</name>
<proteinExistence type="predicted"/>
<keyword evidence="2" id="KW-1185">Reference proteome</keyword>